<dbReference type="PANTHER" id="PTHR47249:SF1">
    <property type="entry name" value="VACUOLAR PROTEIN 8"/>
    <property type="match status" value="1"/>
</dbReference>
<organism evidence="9 10">
    <name type="scientific">Prymnesium parvum</name>
    <name type="common">Toxic golden alga</name>
    <dbReference type="NCBI Taxonomy" id="97485"/>
    <lineage>
        <taxon>Eukaryota</taxon>
        <taxon>Haptista</taxon>
        <taxon>Haptophyta</taxon>
        <taxon>Prymnesiophyceae</taxon>
        <taxon>Prymnesiales</taxon>
        <taxon>Prymnesiaceae</taxon>
        <taxon>Prymnesium</taxon>
    </lineage>
</organism>
<keyword evidence="4" id="KW-0677">Repeat</keyword>
<dbReference type="InterPro" id="IPR016024">
    <property type="entry name" value="ARM-type_fold"/>
</dbReference>
<evidence type="ECO:0000313" key="9">
    <source>
        <dbReference type="EMBL" id="KAL1504635.1"/>
    </source>
</evidence>
<name>A0AB34IR75_PRYPA</name>
<evidence type="ECO:0000256" key="5">
    <source>
        <dbReference type="ARBA" id="ARBA00023136"/>
    </source>
</evidence>
<evidence type="ECO:0000256" key="8">
    <source>
        <dbReference type="SAM" id="MobiDB-lite"/>
    </source>
</evidence>
<dbReference type="InterPro" id="IPR011989">
    <property type="entry name" value="ARM-like"/>
</dbReference>
<feature type="region of interest" description="Disordered" evidence="8">
    <location>
        <begin position="228"/>
        <end position="292"/>
    </location>
</feature>
<feature type="compositionally biased region" description="Polar residues" evidence="8">
    <location>
        <begin position="281"/>
        <end position="292"/>
    </location>
</feature>
<evidence type="ECO:0000313" key="10">
    <source>
        <dbReference type="Proteomes" id="UP001515480"/>
    </source>
</evidence>
<keyword evidence="3" id="KW-0926">Vacuole</keyword>
<keyword evidence="5" id="KW-0472">Membrane</keyword>
<dbReference type="Gene3D" id="1.25.10.10">
    <property type="entry name" value="Leucine-rich Repeat Variant"/>
    <property type="match status" value="1"/>
</dbReference>
<keyword evidence="10" id="KW-1185">Reference proteome</keyword>
<evidence type="ECO:0000256" key="1">
    <source>
        <dbReference type="ARBA" id="ARBA00004592"/>
    </source>
</evidence>
<dbReference type="GO" id="GO:0071562">
    <property type="term" value="P:nucleus-vacuole junction assembly"/>
    <property type="evidence" value="ECO:0007669"/>
    <property type="project" value="InterPro"/>
</dbReference>
<dbReference type="Proteomes" id="UP001515480">
    <property type="component" value="Unassembled WGS sequence"/>
</dbReference>
<evidence type="ECO:0000256" key="7">
    <source>
        <dbReference type="ARBA" id="ARBA00026209"/>
    </source>
</evidence>
<keyword evidence="6" id="KW-0449">Lipoprotein</keyword>
<dbReference type="GO" id="GO:0005774">
    <property type="term" value="C:vacuolar membrane"/>
    <property type="evidence" value="ECO:0007669"/>
    <property type="project" value="UniProtKB-SubCell"/>
</dbReference>
<protein>
    <recommendedName>
        <fullName evidence="7">Vacuolar protein 8</fullName>
    </recommendedName>
</protein>
<dbReference type="PANTHER" id="PTHR47249">
    <property type="entry name" value="VACUOLAR PROTEIN 8"/>
    <property type="match status" value="1"/>
</dbReference>
<dbReference type="SMART" id="SM00185">
    <property type="entry name" value="ARM"/>
    <property type="match status" value="3"/>
</dbReference>
<evidence type="ECO:0000256" key="4">
    <source>
        <dbReference type="ARBA" id="ARBA00022737"/>
    </source>
</evidence>
<sequence>MSHALELRADAELQLSECRVSDDASVSDLLSLMRSPDEAERDEALSSLAELVSGAFGDDGAEIGRVVRAQGGPAILTWLLADPAPEVQQQALMVLGNLCSDSVDRESARTKAALLSCGGARSLLSCVFTSDEQVLVFACGAIQNLCYERDWADLVVAHNVHRRLEELLSHHDPMVVRYSAGALKNITHTLQTADLSEGALAAVRERSHLKQREEFTQRRAMRVISEAMAAIPPARRQQREELGRRRKQSRVAMHTPSSPARPASASSTSSRSSYFSAVSSLTANNSVNASRR</sequence>
<comment type="caution">
    <text evidence="9">The sequence shown here is derived from an EMBL/GenBank/DDBJ whole genome shotgun (WGS) entry which is preliminary data.</text>
</comment>
<dbReference type="SUPFAM" id="SSF48371">
    <property type="entry name" value="ARM repeat"/>
    <property type="match status" value="1"/>
</dbReference>
<dbReference type="AlphaFoldDB" id="A0AB34IR75"/>
<dbReference type="InterPro" id="IPR045156">
    <property type="entry name" value="Vac8"/>
</dbReference>
<reference evidence="9 10" key="1">
    <citation type="journal article" date="2024" name="Science">
        <title>Giant polyketide synthase enzymes in the biosynthesis of giant marine polyether toxins.</title>
        <authorList>
            <person name="Fallon T.R."/>
            <person name="Shende V.V."/>
            <person name="Wierzbicki I.H."/>
            <person name="Pendleton A.L."/>
            <person name="Watervoot N.F."/>
            <person name="Auber R.P."/>
            <person name="Gonzalez D.J."/>
            <person name="Wisecaver J.H."/>
            <person name="Moore B.S."/>
        </authorList>
    </citation>
    <scope>NUCLEOTIDE SEQUENCE [LARGE SCALE GENOMIC DNA]</scope>
    <source>
        <strain evidence="9 10">12B1</strain>
    </source>
</reference>
<proteinExistence type="inferred from homology"/>
<comment type="subcellular location">
    <subcellularLocation>
        <location evidence="1">Vacuole membrane</location>
        <topology evidence="1">Lipid-anchor</topology>
    </subcellularLocation>
</comment>
<feature type="compositionally biased region" description="Low complexity" evidence="8">
    <location>
        <begin position="256"/>
        <end position="280"/>
    </location>
</feature>
<evidence type="ECO:0000256" key="6">
    <source>
        <dbReference type="ARBA" id="ARBA00023288"/>
    </source>
</evidence>
<accession>A0AB34IR75</accession>
<dbReference type="EMBL" id="JBGBPQ010000019">
    <property type="protein sequence ID" value="KAL1504635.1"/>
    <property type="molecule type" value="Genomic_DNA"/>
</dbReference>
<gene>
    <name evidence="9" type="ORF">AB1Y20_008418</name>
</gene>
<evidence type="ECO:0000256" key="2">
    <source>
        <dbReference type="ARBA" id="ARBA00005462"/>
    </source>
</evidence>
<dbReference type="InterPro" id="IPR000225">
    <property type="entry name" value="Armadillo"/>
</dbReference>
<comment type="similarity">
    <text evidence="2">Belongs to the beta-catenin family.</text>
</comment>
<dbReference type="GO" id="GO:0043495">
    <property type="term" value="F:protein-membrane adaptor activity"/>
    <property type="evidence" value="ECO:0007669"/>
    <property type="project" value="InterPro"/>
</dbReference>
<evidence type="ECO:0000256" key="3">
    <source>
        <dbReference type="ARBA" id="ARBA00022554"/>
    </source>
</evidence>